<reference evidence="2 3" key="1">
    <citation type="journal article" date="2009" name="Stand. Genomic Sci.">
        <title>Complete genome sequence of Catenulispora acidiphila type strain (ID 139908).</title>
        <authorList>
            <person name="Copeland A."/>
            <person name="Lapidus A."/>
            <person name="Glavina Del Rio T."/>
            <person name="Nolan M."/>
            <person name="Lucas S."/>
            <person name="Chen F."/>
            <person name="Tice H."/>
            <person name="Cheng J.F."/>
            <person name="Bruce D."/>
            <person name="Goodwin L."/>
            <person name="Pitluck S."/>
            <person name="Mikhailova N."/>
            <person name="Pati A."/>
            <person name="Ivanova N."/>
            <person name="Mavromatis K."/>
            <person name="Chen A."/>
            <person name="Palaniappan K."/>
            <person name="Chain P."/>
            <person name="Land M."/>
            <person name="Hauser L."/>
            <person name="Chang Y.J."/>
            <person name="Jeffries C.D."/>
            <person name="Chertkov O."/>
            <person name="Brettin T."/>
            <person name="Detter J.C."/>
            <person name="Han C."/>
            <person name="Ali Z."/>
            <person name="Tindall B.J."/>
            <person name="Goker M."/>
            <person name="Bristow J."/>
            <person name="Eisen J.A."/>
            <person name="Markowitz V."/>
            <person name="Hugenholtz P."/>
            <person name="Kyrpides N.C."/>
            <person name="Klenk H.P."/>
        </authorList>
    </citation>
    <scope>NUCLEOTIDE SEQUENCE [LARGE SCALE GENOMIC DNA]</scope>
    <source>
        <strain evidence="3">DSM 44928 / JCM 14897 / NBRC 102108 / NRRL B-24433 / ID139908</strain>
    </source>
</reference>
<dbReference type="HOGENOM" id="CLU_1208027_0_0_11"/>
<accession>C7QFU7</accession>
<protein>
    <submittedName>
        <fullName evidence="2">Uncharacterized protein</fullName>
    </submittedName>
</protein>
<dbReference type="KEGG" id="cai:Caci_2004"/>
<gene>
    <name evidence="2" type="ordered locus">Caci_2004</name>
</gene>
<dbReference type="EMBL" id="CP001700">
    <property type="protein sequence ID" value="ACU70924.1"/>
    <property type="molecule type" value="Genomic_DNA"/>
</dbReference>
<dbReference type="InParanoid" id="C7QFU7"/>
<feature type="region of interest" description="Disordered" evidence="1">
    <location>
        <begin position="54"/>
        <end position="75"/>
    </location>
</feature>
<proteinExistence type="predicted"/>
<name>C7QFU7_CATAD</name>
<evidence type="ECO:0000313" key="2">
    <source>
        <dbReference type="EMBL" id="ACU70924.1"/>
    </source>
</evidence>
<dbReference type="AlphaFoldDB" id="C7QFU7"/>
<sequence length="255" mass="28163">MSKLTTTLLWPFLAPDVRLRLRHQRLDAEAPKRAGWALQIPEVKVTRVKAVDGALDGTGGGPGSRRGMRLTPVAPSPWKQQQTMVGTRPIDRWLRSGAMEWDGRRVTIAGSLRTGTWIPREGGLIPDFDAAEVARAGRRPFGTGECERHLAAIATVGLAGRHLKRIVFLDAEARELGWIPAPYFAQDDVIRFAQAAGIAYRSYAFTFAGYSSTRLSPEKLCEALFTRSARRVKLMGDGASDESDWLSDPTRSRGY</sequence>
<evidence type="ECO:0000313" key="3">
    <source>
        <dbReference type="Proteomes" id="UP000000851"/>
    </source>
</evidence>
<dbReference type="Proteomes" id="UP000000851">
    <property type="component" value="Chromosome"/>
</dbReference>
<evidence type="ECO:0000256" key="1">
    <source>
        <dbReference type="SAM" id="MobiDB-lite"/>
    </source>
</evidence>
<organism evidence="2 3">
    <name type="scientific">Catenulispora acidiphila (strain DSM 44928 / JCM 14897 / NBRC 102108 / NRRL B-24433 / ID139908)</name>
    <dbReference type="NCBI Taxonomy" id="479433"/>
    <lineage>
        <taxon>Bacteria</taxon>
        <taxon>Bacillati</taxon>
        <taxon>Actinomycetota</taxon>
        <taxon>Actinomycetes</taxon>
        <taxon>Catenulisporales</taxon>
        <taxon>Catenulisporaceae</taxon>
        <taxon>Catenulispora</taxon>
    </lineage>
</organism>
<dbReference type="RefSeq" id="WP_012786217.1">
    <property type="nucleotide sequence ID" value="NC_013131.1"/>
</dbReference>
<keyword evidence="3" id="KW-1185">Reference proteome</keyword>